<dbReference type="Gene3D" id="1.20.910.10">
    <property type="entry name" value="Heme oxygenase-like"/>
    <property type="match status" value="1"/>
</dbReference>
<dbReference type="GO" id="GO:0009228">
    <property type="term" value="P:thiamine biosynthetic process"/>
    <property type="evidence" value="ECO:0007669"/>
    <property type="project" value="UniProtKB-KW"/>
</dbReference>
<comment type="subunit">
    <text evidence="4">Homotetramer.</text>
</comment>
<evidence type="ECO:0000256" key="5">
    <source>
        <dbReference type="ARBA" id="ARBA00012684"/>
    </source>
</evidence>
<evidence type="ECO:0000256" key="3">
    <source>
        <dbReference type="ARBA" id="ARBA00010264"/>
    </source>
</evidence>
<evidence type="ECO:0000256" key="4">
    <source>
        <dbReference type="ARBA" id="ARBA00011881"/>
    </source>
</evidence>
<dbReference type="InterPro" id="IPR004305">
    <property type="entry name" value="Thiaminase-2/PQQC"/>
</dbReference>
<keyword evidence="12" id="KW-1185">Reference proteome</keyword>
<dbReference type="SUPFAM" id="SSF48613">
    <property type="entry name" value="Heme oxygenase-like"/>
    <property type="match status" value="1"/>
</dbReference>
<feature type="domain" description="Thiaminase-2/PQQC" evidence="9">
    <location>
        <begin position="21"/>
        <end position="199"/>
    </location>
</feature>
<comment type="caution">
    <text evidence="11">The sequence shown here is derived from an EMBL/GenBank/DDBJ whole genome shotgun (WGS) entry which is preliminary data.</text>
</comment>
<comment type="catalytic activity">
    <reaction evidence="8">
        <text>thiamine + H2O = 5-(2-hydroxyethyl)-4-methylthiazole + 4-amino-5-hydroxymethyl-2-methylpyrimidine + H(+)</text>
        <dbReference type="Rhea" id="RHEA:17509"/>
        <dbReference type="ChEBI" id="CHEBI:15377"/>
        <dbReference type="ChEBI" id="CHEBI:15378"/>
        <dbReference type="ChEBI" id="CHEBI:16892"/>
        <dbReference type="ChEBI" id="CHEBI:17957"/>
        <dbReference type="ChEBI" id="CHEBI:18385"/>
        <dbReference type="EC" id="3.5.99.2"/>
    </reaction>
</comment>
<dbReference type="AlphaFoldDB" id="A0A4Z0RMZ1"/>
<dbReference type="EMBL" id="JAAOCX010000009">
    <property type="protein sequence ID" value="MBJ7633017.1"/>
    <property type="molecule type" value="Genomic_DNA"/>
</dbReference>
<sequence length="201" mass="23084">MTREELIPIRDRMMATIMAEPFVQGIRTGVLSQMSRDYYVAQDHHYVDVFMMLLEQTNAQLPLELRRNVMHESDESDAHLGLAPSERYHEIAVGTHNANYLNHLRETVAQGDPLASMLALLPCTESYGLIAQRLQQQGVTTTGFNDWVDYYADATYQAIIDWSWRTVDQLFARTQAETADYAGIYETSYQHELAFWQAANQ</sequence>
<evidence type="ECO:0000256" key="8">
    <source>
        <dbReference type="ARBA" id="ARBA00048337"/>
    </source>
</evidence>
<evidence type="ECO:0000256" key="2">
    <source>
        <dbReference type="ARBA" id="ARBA00004948"/>
    </source>
</evidence>
<dbReference type="Proteomes" id="UP000728106">
    <property type="component" value="Unassembled WGS sequence"/>
</dbReference>
<reference evidence="11 12" key="2">
    <citation type="journal article" date="2021" name="Int. J. Food Microbiol.">
        <title>Safety demonstration of a microbial species for use in the food chain: Weissella confusa.</title>
        <authorList>
            <person name="Bourdichon F."/>
            <person name="Patrone V."/>
            <person name="Fontana A."/>
            <person name="Milani G."/>
            <person name="Morelli L."/>
        </authorList>
    </citation>
    <scope>NUCLEOTIDE SEQUENCE [LARGE SCALE GENOMIC DNA]</scope>
    <source>
        <strain evidence="10">CCUG 30943</strain>
        <strain evidence="11 12">CCUG 43002</strain>
    </source>
</reference>
<evidence type="ECO:0000259" key="9">
    <source>
        <dbReference type="Pfam" id="PF03070"/>
    </source>
</evidence>
<dbReference type="InterPro" id="IPR050967">
    <property type="entry name" value="Thiamine_Salvage_TenA"/>
</dbReference>
<evidence type="ECO:0000256" key="7">
    <source>
        <dbReference type="ARBA" id="ARBA00022977"/>
    </source>
</evidence>
<dbReference type="InterPro" id="IPR016084">
    <property type="entry name" value="Haem_Oase-like_multi-hlx"/>
</dbReference>
<dbReference type="EMBL" id="JAAOCP010000009">
    <property type="protein sequence ID" value="MBJ7639401.1"/>
    <property type="molecule type" value="Genomic_DNA"/>
</dbReference>
<name>A0A4Z0RMZ1_WEICO</name>
<proteinExistence type="inferred from homology"/>
<evidence type="ECO:0000256" key="1">
    <source>
        <dbReference type="ARBA" id="ARBA00001881"/>
    </source>
</evidence>
<reference evidence="11" key="1">
    <citation type="submission" date="2020-02" db="EMBL/GenBank/DDBJ databases">
        <authorList>
            <person name="Fontana A."/>
            <person name="Patrone V."/>
            <person name="Morelli L."/>
        </authorList>
    </citation>
    <scope>NUCLEOTIDE SEQUENCE</scope>
    <source>
        <strain evidence="10">CCUG 30943</strain>
        <strain evidence="11">CCUG 43002</strain>
    </source>
</reference>
<keyword evidence="7" id="KW-0784">Thiamine biosynthesis</keyword>
<dbReference type="GO" id="GO:0050334">
    <property type="term" value="F:thiaminase activity"/>
    <property type="evidence" value="ECO:0007669"/>
    <property type="project" value="UniProtKB-EC"/>
</dbReference>
<evidence type="ECO:0000313" key="10">
    <source>
        <dbReference type="EMBL" id="MBJ7633017.1"/>
    </source>
</evidence>
<comment type="similarity">
    <text evidence="3">Belongs to the TenA family.</text>
</comment>
<dbReference type="Pfam" id="PF03070">
    <property type="entry name" value="TENA_THI-4"/>
    <property type="match status" value="1"/>
</dbReference>
<protein>
    <recommendedName>
        <fullName evidence="6">Aminopyrimidine aminohydrolase</fullName>
        <ecNumber evidence="5">3.5.99.2</ecNumber>
    </recommendedName>
</protein>
<dbReference type="CDD" id="cd16099">
    <property type="entry name" value="TenA_PqqC-like"/>
    <property type="match status" value="1"/>
</dbReference>
<organism evidence="11 12">
    <name type="scientific">Weissella confusa</name>
    <name type="common">Lactobacillus confusus</name>
    <dbReference type="NCBI Taxonomy" id="1583"/>
    <lineage>
        <taxon>Bacteria</taxon>
        <taxon>Bacillati</taxon>
        <taxon>Bacillota</taxon>
        <taxon>Bacilli</taxon>
        <taxon>Lactobacillales</taxon>
        <taxon>Lactobacillaceae</taxon>
        <taxon>Weissella</taxon>
    </lineage>
</organism>
<comment type="catalytic activity">
    <reaction evidence="1">
        <text>4-amino-5-aminomethyl-2-methylpyrimidine + H2O = 4-amino-5-hydroxymethyl-2-methylpyrimidine + NH4(+)</text>
        <dbReference type="Rhea" id="RHEA:31799"/>
        <dbReference type="ChEBI" id="CHEBI:15377"/>
        <dbReference type="ChEBI" id="CHEBI:16892"/>
        <dbReference type="ChEBI" id="CHEBI:28938"/>
        <dbReference type="ChEBI" id="CHEBI:63416"/>
        <dbReference type="EC" id="3.5.99.2"/>
    </reaction>
</comment>
<dbReference type="GO" id="GO:0005829">
    <property type="term" value="C:cytosol"/>
    <property type="evidence" value="ECO:0007669"/>
    <property type="project" value="TreeGrafter"/>
</dbReference>
<evidence type="ECO:0000313" key="11">
    <source>
        <dbReference type="EMBL" id="MBJ7639401.1"/>
    </source>
</evidence>
<dbReference type="PANTHER" id="PTHR43198:SF2">
    <property type="entry name" value="SI:CH1073-67J19.1-RELATED"/>
    <property type="match status" value="1"/>
</dbReference>
<accession>A0A4Z0RMZ1</accession>
<evidence type="ECO:0000313" key="12">
    <source>
        <dbReference type="Proteomes" id="UP000728106"/>
    </source>
</evidence>
<evidence type="ECO:0000256" key="6">
    <source>
        <dbReference type="ARBA" id="ARBA00013647"/>
    </source>
</evidence>
<dbReference type="RefSeq" id="WP_003610559.1">
    <property type="nucleotide sequence ID" value="NZ_ALXH01000138.1"/>
</dbReference>
<gene>
    <name evidence="11" type="ORF">HAU20_08405</name>
    <name evidence="10" type="ORF">HAU43_07960</name>
</gene>
<comment type="pathway">
    <text evidence="2">Cofactor biosynthesis; thiamine diphosphate biosynthesis.</text>
</comment>
<dbReference type="Proteomes" id="UP000808038">
    <property type="component" value="Unassembled WGS sequence"/>
</dbReference>
<dbReference type="EC" id="3.5.99.2" evidence="5"/>
<dbReference type="PANTHER" id="PTHR43198">
    <property type="entry name" value="BIFUNCTIONAL TH2 PROTEIN"/>
    <property type="match status" value="1"/>
</dbReference>